<feature type="transmembrane region" description="Helical" evidence="3">
    <location>
        <begin position="12"/>
        <end position="31"/>
    </location>
</feature>
<sequence length="396" mass="41895">MEFLDVPTILKVSAAFNLMAALAWLTLAQAFRIAPRAGRLMAAGHVLRFATQDWGGGLAGWPPLLQQAIPEFGLLGCIVLLLLALRRMLRSRRPPSDIAWVGGLGAFGIAVGLAIGSAPATELASAAAVTTLALLAVREVVRGVGSQLSRIATGVTTLPFALLAGMSLAHGAELLLEPSWSGHLLRGELPTPERAVLWYVVTASITLSLIALMVWRVVTRIQHLTYRDPLTGSLNRRAFEQALTEAQAQLQRGHGFALAMIDIDHFKRVNDLHGHPAGDAALQHCVRIWQAGLRKVDRLGRLGGEEFCALLPLASPGDLATAAAVTERLRAALAAEPLAWEGLLLPLSASFGVALPVAGDAAGEIGLARADAELYRAKAEGRNRVCVATHLLGATA</sequence>
<dbReference type="PANTHER" id="PTHR45138:SF9">
    <property type="entry name" value="DIGUANYLATE CYCLASE DGCM-RELATED"/>
    <property type="match status" value="1"/>
</dbReference>
<proteinExistence type="predicted"/>
<name>A0ABW7H9C6_9BURK</name>
<evidence type="ECO:0000313" key="5">
    <source>
        <dbReference type="EMBL" id="MFG6486516.1"/>
    </source>
</evidence>
<dbReference type="InterPro" id="IPR043128">
    <property type="entry name" value="Rev_trsase/Diguanyl_cyclase"/>
</dbReference>
<keyword evidence="6" id="KW-1185">Reference proteome</keyword>
<dbReference type="EMBL" id="JBIGIC010000003">
    <property type="protein sequence ID" value="MFG6486516.1"/>
    <property type="molecule type" value="Genomic_DNA"/>
</dbReference>
<comment type="catalytic activity">
    <reaction evidence="2">
        <text>2 GTP = 3',3'-c-di-GMP + 2 diphosphate</text>
        <dbReference type="Rhea" id="RHEA:24898"/>
        <dbReference type="ChEBI" id="CHEBI:33019"/>
        <dbReference type="ChEBI" id="CHEBI:37565"/>
        <dbReference type="ChEBI" id="CHEBI:58805"/>
        <dbReference type="EC" id="2.7.7.65"/>
    </reaction>
</comment>
<evidence type="ECO:0000256" key="3">
    <source>
        <dbReference type="SAM" id="Phobius"/>
    </source>
</evidence>
<dbReference type="InterPro" id="IPR050469">
    <property type="entry name" value="Diguanylate_Cyclase"/>
</dbReference>
<keyword evidence="3" id="KW-1133">Transmembrane helix</keyword>
<gene>
    <name evidence="5" type="ORF">ACG04R_07540</name>
</gene>
<keyword evidence="3" id="KW-0472">Membrane</keyword>
<evidence type="ECO:0000256" key="1">
    <source>
        <dbReference type="ARBA" id="ARBA00012528"/>
    </source>
</evidence>
<dbReference type="PROSITE" id="PS50887">
    <property type="entry name" value="GGDEF"/>
    <property type="match status" value="1"/>
</dbReference>
<keyword evidence="3" id="KW-0812">Transmembrane</keyword>
<dbReference type="Pfam" id="PF00990">
    <property type="entry name" value="GGDEF"/>
    <property type="match status" value="1"/>
</dbReference>
<feature type="transmembrane region" description="Helical" evidence="3">
    <location>
        <begin position="153"/>
        <end position="176"/>
    </location>
</feature>
<comment type="caution">
    <text evidence="5">The sequence shown here is derived from an EMBL/GenBank/DDBJ whole genome shotgun (WGS) entry which is preliminary data.</text>
</comment>
<dbReference type="Gene3D" id="3.30.70.270">
    <property type="match status" value="1"/>
</dbReference>
<feature type="transmembrane region" description="Helical" evidence="3">
    <location>
        <begin position="123"/>
        <end position="141"/>
    </location>
</feature>
<accession>A0ABW7H9C6</accession>
<feature type="domain" description="GGDEF" evidence="4">
    <location>
        <begin position="254"/>
        <end position="390"/>
    </location>
</feature>
<dbReference type="EC" id="2.7.7.65" evidence="1"/>
<evidence type="ECO:0000256" key="2">
    <source>
        <dbReference type="ARBA" id="ARBA00034247"/>
    </source>
</evidence>
<dbReference type="SUPFAM" id="SSF55073">
    <property type="entry name" value="Nucleotide cyclase"/>
    <property type="match status" value="1"/>
</dbReference>
<dbReference type="InterPro" id="IPR000160">
    <property type="entry name" value="GGDEF_dom"/>
</dbReference>
<dbReference type="RefSeq" id="WP_394407661.1">
    <property type="nucleotide sequence ID" value="NZ_JBIGIC010000003.1"/>
</dbReference>
<feature type="transmembrane region" description="Helical" evidence="3">
    <location>
        <begin position="196"/>
        <end position="218"/>
    </location>
</feature>
<feature type="transmembrane region" description="Helical" evidence="3">
    <location>
        <begin position="64"/>
        <end position="85"/>
    </location>
</feature>
<dbReference type="PANTHER" id="PTHR45138">
    <property type="entry name" value="REGULATORY COMPONENTS OF SENSORY TRANSDUCTION SYSTEM"/>
    <property type="match status" value="1"/>
</dbReference>
<organism evidence="5 6">
    <name type="scientific">Pelomonas candidula</name>
    <dbReference type="NCBI Taxonomy" id="3299025"/>
    <lineage>
        <taxon>Bacteria</taxon>
        <taxon>Pseudomonadati</taxon>
        <taxon>Pseudomonadota</taxon>
        <taxon>Betaproteobacteria</taxon>
        <taxon>Burkholderiales</taxon>
        <taxon>Sphaerotilaceae</taxon>
        <taxon>Roseateles</taxon>
    </lineage>
</organism>
<dbReference type="NCBIfam" id="TIGR00254">
    <property type="entry name" value="GGDEF"/>
    <property type="match status" value="1"/>
</dbReference>
<dbReference type="InterPro" id="IPR029787">
    <property type="entry name" value="Nucleotide_cyclase"/>
</dbReference>
<protein>
    <recommendedName>
        <fullName evidence="1">diguanylate cyclase</fullName>
        <ecNumber evidence="1">2.7.7.65</ecNumber>
    </recommendedName>
</protein>
<dbReference type="SMART" id="SM00267">
    <property type="entry name" value="GGDEF"/>
    <property type="match status" value="1"/>
</dbReference>
<reference evidence="5 6" key="1">
    <citation type="submission" date="2024-08" db="EMBL/GenBank/DDBJ databases">
        <authorList>
            <person name="Lu H."/>
        </authorList>
    </citation>
    <scope>NUCLEOTIDE SEQUENCE [LARGE SCALE GENOMIC DNA]</scope>
    <source>
        <strain evidence="5 6">BYS78W</strain>
    </source>
</reference>
<evidence type="ECO:0000259" key="4">
    <source>
        <dbReference type="PROSITE" id="PS50887"/>
    </source>
</evidence>
<dbReference type="CDD" id="cd01949">
    <property type="entry name" value="GGDEF"/>
    <property type="match status" value="1"/>
</dbReference>
<feature type="transmembrane region" description="Helical" evidence="3">
    <location>
        <begin position="97"/>
        <end position="117"/>
    </location>
</feature>
<dbReference type="Proteomes" id="UP001606134">
    <property type="component" value="Unassembled WGS sequence"/>
</dbReference>
<evidence type="ECO:0000313" key="6">
    <source>
        <dbReference type="Proteomes" id="UP001606134"/>
    </source>
</evidence>